<dbReference type="InterPro" id="IPR046262">
    <property type="entry name" value="DUF6295"/>
</dbReference>
<evidence type="ECO:0000313" key="1">
    <source>
        <dbReference type="EMBL" id="ETX04407.1"/>
    </source>
</evidence>
<dbReference type="EMBL" id="AZHX01001231">
    <property type="protein sequence ID" value="ETX04407.1"/>
    <property type="molecule type" value="Genomic_DNA"/>
</dbReference>
<organism evidence="1 2">
    <name type="scientific">Candidatus Entotheonella gemina</name>
    <dbReference type="NCBI Taxonomy" id="1429439"/>
    <lineage>
        <taxon>Bacteria</taxon>
        <taxon>Pseudomonadati</taxon>
        <taxon>Nitrospinota/Tectimicrobiota group</taxon>
        <taxon>Candidatus Tectimicrobiota</taxon>
        <taxon>Candidatus Entotheonellia</taxon>
        <taxon>Candidatus Entotheonellales</taxon>
        <taxon>Candidatus Entotheonellaceae</taxon>
        <taxon>Candidatus Entotheonella</taxon>
    </lineage>
</organism>
<dbReference type="HOGENOM" id="CLU_2423789_0_0_7"/>
<keyword evidence="2" id="KW-1185">Reference proteome</keyword>
<evidence type="ECO:0000313" key="2">
    <source>
        <dbReference type="Proteomes" id="UP000019140"/>
    </source>
</evidence>
<sequence>MCTMIVHHAKIDGMGKGIEGWFDLKEANVSYDHPFHVRLEHALNIDFVNENQGPGARVAVELTPESARKLAETILATLEEADAGGWVEPTDPAKINKTVPWTVKS</sequence>
<comment type="caution">
    <text evidence="1">The sequence shown here is derived from an EMBL/GenBank/DDBJ whole genome shotgun (WGS) entry which is preliminary data.</text>
</comment>
<dbReference type="AlphaFoldDB" id="W4M457"/>
<accession>W4M457</accession>
<reference evidence="1 2" key="1">
    <citation type="journal article" date="2014" name="Nature">
        <title>An environmental bacterial taxon with a large and distinct metabolic repertoire.</title>
        <authorList>
            <person name="Wilson M.C."/>
            <person name="Mori T."/>
            <person name="Ruckert C."/>
            <person name="Uria A.R."/>
            <person name="Helf M.J."/>
            <person name="Takada K."/>
            <person name="Gernert C."/>
            <person name="Steffens U.A."/>
            <person name="Heycke N."/>
            <person name="Schmitt S."/>
            <person name="Rinke C."/>
            <person name="Helfrich E.J."/>
            <person name="Brachmann A.O."/>
            <person name="Gurgui C."/>
            <person name="Wakimoto T."/>
            <person name="Kracht M."/>
            <person name="Crusemann M."/>
            <person name="Hentschel U."/>
            <person name="Abe I."/>
            <person name="Matsunaga S."/>
            <person name="Kalinowski J."/>
            <person name="Takeyama H."/>
            <person name="Piel J."/>
        </authorList>
    </citation>
    <scope>NUCLEOTIDE SEQUENCE [LARGE SCALE GENOMIC DNA]</scope>
    <source>
        <strain evidence="2">TSY2</strain>
    </source>
</reference>
<protein>
    <submittedName>
        <fullName evidence="1">Uncharacterized protein</fullName>
    </submittedName>
</protein>
<proteinExistence type="predicted"/>
<dbReference type="Pfam" id="PF19812">
    <property type="entry name" value="DUF6295"/>
    <property type="match status" value="1"/>
</dbReference>
<gene>
    <name evidence="1" type="ORF">ETSY2_28975</name>
</gene>
<dbReference type="Proteomes" id="UP000019140">
    <property type="component" value="Unassembled WGS sequence"/>
</dbReference>
<name>W4M457_9BACT</name>